<feature type="compositionally biased region" description="Polar residues" evidence="1">
    <location>
        <begin position="239"/>
        <end position="256"/>
    </location>
</feature>
<feature type="region of interest" description="Disordered" evidence="1">
    <location>
        <begin position="234"/>
        <end position="257"/>
    </location>
</feature>
<dbReference type="AlphaFoldDB" id="A0A4Z0A6T3"/>
<feature type="domain" description="Ribonuclease H1 N-terminal" evidence="2">
    <location>
        <begin position="286"/>
        <end position="328"/>
    </location>
</feature>
<feature type="region of interest" description="Disordered" evidence="1">
    <location>
        <begin position="182"/>
        <end position="211"/>
    </location>
</feature>
<accession>A0A4Z0A6T3</accession>
<keyword evidence="4" id="KW-1185">Reference proteome</keyword>
<dbReference type="Gene3D" id="3.40.970.10">
    <property type="entry name" value="Ribonuclease H1, N-terminal domain"/>
    <property type="match status" value="1"/>
</dbReference>
<dbReference type="Proteomes" id="UP000298061">
    <property type="component" value="Unassembled WGS sequence"/>
</dbReference>
<dbReference type="EMBL" id="SFCI01000154">
    <property type="protein sequence ID" value="TFY81981.1"/>
    <property type="molecule type" value="Genomic_DNA"/>
</dbReference>
<protein>
    <recommendedName>
        <fullName evidence="2">Ribonuclease H1 N-terminal domain-containing protein</fullName>
    </recommendedName>
</protein>
<reference evidence="3 4" key="1">
    <citation type="submission" date="2019-02" db="EMBL/GenBank/DDBJ databases">
        <title>Genome sequencing of the rare red list fungi Hericium alpestre (H. flagellum).</title>
        <authorList>
            <person name="Buettner E."/>
            <person name="Kellner H."/>
        </authorList>
    </citation>
    <scope>NUCLEOTIDE SEQUENCE [LARGE SCALE GENOMIC DNA]</scope>
    <source>
        <strain evidence="3 4">DSM 108284</strain>
    </source>
</reference>
<feature type="compositionally biased region" description="Basic and acidic residues" evidence="1">
    <location>
        <begin position="64"/>
        <end position="90"/>
    </location>
</feature>
<comment type="caution">
    <text evidence="3">The sequence shown here is derived from an EMBL/GenBank/DDBJ whole genome shotgun (WGS) entry which is preliminary data.</text>
</comment>
<proteinExistence type="predicted"/>
<dbReference type="Pfam" id="PF01693">
    <property type="entry name" value="Cauli_VI"/>
    <property type="match status" value="1"/>
</dbReference>
<gene>
    <name evidence="3" type="ORF">EWM64_g2027</name>
</gene>
<evidence type="ECO:0000256" key="1">
    <source>
        <dbReference type="SAM" id="MobiDB-lite"/>
    </source>
</evidence>
<feature type="region of interest" description="Disordered" evidence="1">
    <location>
        <begin position="33"/>
        <end position="102"/>
    </location>
</feature>
<organism evidence="3 4">
    <name type="scientific">Hericium alpestre</name>
    <dbReference type="NCBI Taxonomy" id="135208"/>
    <lineage>
        <taxon>Eukaryota</taxon>
        <taxon>Fungi</taxon>
        <taxon>Dikarya</taxon>
        <taxon>Basidiomycota</taxon>
        <taxon>Agaricomycotina</taxon>
        <taxon>Agaricomycetes</taxon>
        <taxon>Russulales</taxon>
        <taxon>Hericiaceae</taxon>
        <taxon>Hericium</taxon>
    </lineage>
</organism>
<evidence type="ECO:0000313" key="4">
    <source>
        <dbReference type="Proteomes" id="UP000298061"/>
    </source>
</evidence>
<dbReference type="SUPFAM" id="SSF55658">
    <property type="entry name" value="L9 N-domain-like"/>
    <property type="match status" value="1"/>
</dbReference>
<dbReference type="OrthoDB" id="3039495at2759"/>
<feature type="compositionally biased region" description="Basic and acidic residues" evidence="1">
    <location>
        <begin position="196"/>
        <end position="206"/>
    </location>
</feature>
<dbReference type="InterPro" id="IPR011320">
    <property type="entry name" value="RNase_H1_N"/>
</dbReference>
<evidence type="ECO:0000259" key="2">
    <source>
        <dbReference type="Pfam" id="PF01693"/>
    </source>
</evidence>
<sequence>MVHLEIDIDTEEINKLSNHFGSIWLSFKPVHSQQANLSPADPSPADPSPADLSRTDPPEAQPRGGDHTHPQEEQPADREPATYNQMDKKRPPLPSDKLDTGNAFESCHGIRADYLSSDEPRSFYVIFADRQPGVFNYIRFITRYTSGLQDAVWAEYSHYQAAYAAYTTAKVADQLMVIDEDPIAPDSEPVQGKGKGKADGSDESNEHPSFSLFAHTFPRPANFGGFQRERPAPHFDKSFSMQSTTSQAQNATSLSSREAGDSQALVLIFGPGEIPINPRSKKNKQKAWAVFIGRRLGIYLTWKDAERQVHRAGRCDHLSFGTIEEAEDEY</sequence>
<dbReference type="InterPro" id="IPR009027">
    <property type="entry name" value="Ribosomal_bL9/RNase_H1_N"/>
</dbReference>
<dbReference type="InterPro" id="IPR037056">
    <property type="entry name" value="RNase_H1_N_sf"/>
</dbReference>
<evidence type="ECO:0000313" key="3">
    <source>
        <dbReference type="EMBL" id="TFY81981.1"/>
    </source>
</evidence>
<name>A0A4Z0A6T3_9AGAM</name>